<evidence type="ECO:0000313" key="2">
    <source>
        <dbReference type="Proteomes" id="UP001229421"/>
    </source>
</evidence>
<gene>
    <name evidence="1" type="ORF">QVD17_15519</name>
</gene>
<sequence length="126" mass="14785">MCSGYLRTGWDAAAILRKRVLFTRPVRALVKQDKAMDRRRSKVYQSPALVMWKNFLKTVRSGTSPKALQESDGMEMDIQREIASEEIKKEKKGLGQELFRYLHMQTWWNLDSSQMMRLRNNCRSGL</sequence>
<dbReference type="Proteomes" id="UP001229421">
    <property type="component" value="Unassembled WGS sequence"/>
</dbReference>
<accession>A0AAD8KPC8</accession>
<name>A0AAD8KPC8_TARER</name>
<evidence type="ECO:0000313" key="1">
    <source>
        <dbReference type="EMBL" id="KAK1426839.1"/>
    </source>
</evidence>
<dbReference type="EMBL" id="JAUHHV010000004">
    <property type="protein sequence ID" value="KAK1426839.1"/>
    <property type="molecule type" value="Genomic_DNA"/>
</dbReference>
<protein>
    <submittedName>
        <fullName evidence="1">Uncharacterized protein</fullName>
    </submittedName>
</protein>
<comment type="caution">
    <text evidence="1">The sequence shown here is derived from an EMBL/GenBank/DDBJ whole genome shotgun (WGS) entry which is preliminary data.</text>
</comment>
<proteinExistence type="predicted"/>
<keyword evidence="2" id="KW-1185">Reference proteome</keyword>
<reference evidence="1" key="1">
    <citation type="journal article" date="2023" name="bioRxiv">
        <title>Improved chromosome-level genome assembly for marigold (Tagetes erecta).</title>
        <authorList>
            <person name="Jiang F."/>
            <person name="Yuan L."/>
            <person name="Wang S."/>
            <person name="Wang H."/>
            <person name="Xu D."/>
            <person name="Wang A."/>
            <person name="Fan W."/>
        </authorList>
    </citation>
    <scope>NUCLEOTIDE SEQUENCE</scope>
    <source>
        <strain evidence="1">WSJ</strain>
        <tissue evidence="1">Leaf</tissue>
    </source>
</reference>
<organism evidence="1 2">
    <name type="scientific">Tagetes erecta</name>
    <name type="common">African marigold</name>
    <dbReference type="NCBI Taxonomy" id="13708"/>
    <lineage>
        <taxon>Eukaryota</taxon>
        <taxon>Viridiplantae</taxon>
        <taxon>Streptophyta</taxon>
        <taxon>Embryophyta</taxon>
        <taxon>Tracheophyta</taxon>
        <taxon>Spermatophyta</taxon>
        <taxon>Magnoliopsida</taxon>
        <taxon>eudicotyledons</taxon>
        <taxon>Gunneridae</taxon>
        <taxon>Pentapetalae</taxon>
        <taxon>asterids</taxon>
        <taxon>campanulids</taxon>
        <taxon>Asterales</taxon>
        <taxon>Asteraceae</taxon>
        <taxon>Asteroideae</taxon>
        <taxon>Heliantheae alliance</taxon>
        <taxon>Tageteae</taxon>
        <taxon>Tagetes</taxon>
    </lineage>
</organism>
<dbReference type="AlphaFoldDB" id="A0AAD8KPC8"/>